<evidence type="ECO:0008006" key="4">
    <source>
        <dbReference type="Google" id="ProtNLM"/>
    </source>
</evidence>
<feature type="transmembrane region" description="Helical" evidence="1">
    <location>
        <begin position="37"/>
        <end position="59"/>
    </location>
</feature>
<gene>
    <name evidence="2" type="ORF">GCM10022288_15900</name>
</gene>
<keyword evidence="3" id="KW-1185">Reference proteome</keyword>
<comment type="caution">
    <text evidence="2">The sequence shown here is derived from an EMBL/GenBank/DDBJ whole genome shotgun (WGS) entry which is preliminary data.</text>
</comment>
<evidence type="ECO:0000256" key="1">
    <source>
        <dbReference type="SAM" id="Phobius"/>
    </source>
</evidence>
<evidence type="ECO:0000313" key="2">
    <source>
        <dbReference type="EMBL" id="GAA4188902.1"/>
    </source>
</evidence>
<organism evidence="2 3">
    <name type="scientific">Gryllotalpicola kribbensis</name>
    <dbReference type="NCBI Taxonomy" id="993084"/>
    <lineage>
        <taxon>Bacteria</taxon>
        <taxon>Bacillati</taxon>
        <taxon>Actinomycetota</taxon>
        <taxon>Actinomycetes</taxon>
        <taxon>Micrococcales</taxon>
        <taxon>Microbacteriaceae</taxon>
        <taxon>Gryllotalpicola</taxon>
    </lineage>
</organism>
<dbReference type="Proteomes" id="UP001500213">
    <property type="component" value="Unassembled WGS sequence"/>
</dbReference>
<proteinExistence type="predicted"/>
<reference evidence="3" key="1">
    <citation type="journal article" date="2019" name="Int. J. Syst. Evol. Microbiol.">
        <title>The Global Catalogue of Microorganisms (GCM) 10K type strain sequencing project: providing services to taxonomists for standard genome sequencing and annotation.</title>
        <authorList>
            <consortium name="The Broad Institute Genomics Platform"/>
            <consortium name="The Broad Institute Genome Sequencing Center for Infectious Disease"/>
            <person name="Wu L."/>
            <person name="Ma J."/>
        </authorList>
    </citation>
    <scope>NUCLEOTIDE SEQUENCE [LARGE SCALE GENOMIC DNA]</scope>
    <source>
        <strain evidence="3">JCM 17593</strain>
    </source>
</reference>
<dbReference type="EMBL" id="BAABBX010000013">
    <property type="protein sequence ID" value="GAA4188902.1"/>
    <property type="molecule type" value="Genomic_DNA"/>
</dbReference>
<protein>
    <recommendedName>
        <fullName evidence="4">Type 4 fimbrial biogenesis protein PilX N-terminal domain-containing protein</fullName>
    </recommendedName>
</protein>
<keyword evidence="1" id="KW-0812">Transmembrane</keyword>
<sequence>MLRDGRLVRRLADDRLVRRLSEDRGEDRGEADPISTIVAMVVMVILTMLLGGIVTMGIATSQLNRANATGVQALEKLIASWETEPYGATDHAVTSNPVAQNVTISGSTAKLYYSVTEDGAGVRTIHAGVARGYLSWPPKAAADCSTQLTKTTNTCVVLTGVSYPAPTDQLPQTPTGIILKTAAASRGISVAQLSLTQMSSANALDIRLEIQPKSLSAATLATWRAALVCANGQALTSSTPDSAFSTAAGGWSSARVTVANAGAACPTDTAQLDIWSTAATQPTTAQISDVHVYRVAGGAQ</sequence>
<name>A0ABP8ARP9_9MICO</name>
<evidence type="ECO:0000313" key="3">
    <source>
        <dbReference type="Proteomes" id="UP001500213"/>
    </source>
</evidence>
<keyword evidence="1" id="KW-1133">Transmembrane helix</keyword>
<keyword evidence="1" id="KW-0472">Membrane</keyword>
<accession>A0ABP8ARP9</accession>